<dbReference type="SUPFAM" id="SSF52833">
    <property type="entry name" value="Thioredoxin-like"/>
    <property type="match status" value="1"/>
</dbReference>
<dbReference type="GO" id="GO:0016709">
    <property type="term" value="F:oxidoreductase activity, acting on paired donors, with incorporation or reduction of molecular oxygen, NAD(P)H as one donor, and incorporation of one atom of oxygen"/>
    <property type="evidence" value="ECO:0007669"/>
    <property type="project" value="UniProtKB-ARBA"/>
</dbReference>
<dbReference type="Pfam" id="PF07976">
    <property type="entry name" value="Phe_hydrox_dim"/>
    <property type="match status" value="1"/>
</dbReference>
<sequence>MLALGNPIDVLIVGALGINFRIIDKRSDEPRVGQADGLNPKTMEIFEAWQIHDRVTKLWEPATHLTMWCRRQDGKLIRTTRQPSQPTPGGTVEEIIKKRLVEISSASIEYHTSLCELSIDSKQLVSPAAYPCTAQLQRLQGENTPNEMVSAKYVIGADGAKSLTRESLDISMQGVKGTSIWGVMDFAGSSDFPDFGATSIIRSDTDGAIDFVPREKGLVRMYVQLNKGQAWEGLRRADITPELIIEKCRFIIRPYKVRDRSSMWSAFTASQKLSSSLSKHQRVFLVGDAIHTHSPVTGMGMNTSIQDSYNLAWKLAGVIKGHLESAILTTYDTERGAVARQLLEADRTTLELFNTRSGFESSILLGRLNDVRIFLGGRGIRYTDKLLTSTAAQGIGLFAAGECLPELSITHHTTGRSLYLNSALKADGSWNVIVFAGDVSLPDQMRRIHKLAKVLEKTQSVMFGQQHAIIVHCAHWEEVELAQLPEFFSPCPQRSARDYTAIYLDEGSAYDQTRLNRNDGGLVLVRPDRHIAWAGGLEFAGDLEVFVSSVFQTADKA</sequence>
<dbReference type="VEuPathDB" id="FungiDB:NFIA_045600"/>
<dbReference type="PANTHER" id="PTHR43004">
    <property type="entry name" value="TRK SYSTEM POTASSIUM UPTAKE PROTEIN"/>
    <property type="match status" value="1"/>
</dbReference>
<evidence type="ECO:0000259" key="6">
    <source>
        <dbReference type="Pfam" id="PF07976"/>
    </source>
</evidence>
<comment type="similarity">
    <text evidence="1">Belongs to the PheA/TfdB FAD monooxygenase family.</text>
</comment>
<dbReference type="KEGG" id="nfi:NFIA_045600"/>
<keyword evidence="8" id="KW-1185">Reference proteome</keyword>
<dbReference type="EMBL" id="DS027684">
    <property type="protein sequence ID" value="EAW25741.1"/>
    <property type="molecule type" value="Genomic_DNA"/>
</dbReference>
<dbReference type="InterPro" id="IPR002938">
    <property type="entry name" value="FAD-bd"/>
</dbReference>
<dbReference type="InterPro" id="IPR036188">
    <property type="entry name" value="FAD/NAD-bd_sf"/>
</dbReference>
<dbReference type="InterPro" id="IPR050641">
    <property type="entry name" value="RIFMO-like"/>
</dbReference>
<dbReference type="SUPFAM" id="SSF51905">
    <property type="entry name" value="FAD/NAD(P)-binding domain"/>
    <property type="match status" value="1"/>
</dbReference>
<dbReference type="Pfam" id="PF01494">
    <property type="entry name" value="FAD_binding_3"/>
    <property type="match status" value="1"/>
</dbReference>
<accession>A1CVG4</accession>
<dbReference type="Proteomes" id="UP000006702">
    <property type="component" value="Unassembled WGS sequence"/>
</dbReference>
<keyword evidence="2" id="KW-0285">Flavoprotein</keyword>
<proteinExistence type="inferred from homology"/>
<dbReference type="InterPro" id="IPR036249">
    <property type="entry name" value="Thioredoxin-like_sf"/>
</dbReference>
<dbReference type="GeneID" id="4594176"/>
<dbReference type="Gene3D" id="3.40.30.20">
    <property type="match status" value="1"/>
</dbReference>
<evidence type="ECO:0000313" key="7">
    <source>
        <dbReference type="EMBL" id="EAW25741.1"/>
    </source>
</evidence>
<protein>
    <submittedName>
        <fullName evidence="7">FAD binding domain protein</fullName>
    </submittedName>
</protein>
<dbReference type="OrthoDB" id="1716816at2759"/>
<dbReference type="PRINTS" id="PR00420">
    <property type="entry name" value="RNGMNOXGNASE"/>
</dbReference>
<dbReference type="PANTHER" id="PTHR43004:SF20">
    <property type="entry name" value="2-MONOOXYGENASE, PUTATIVE (AFU_ORTHOLOGUE AFUA_1G13660)-RELATED"/>
    <property type="match status" value="1"/>
</dbReference>
<dbReference type="InterPro" id="IPR012941">
    <property type="entry name" value="Phe_hydrox_C_dim_dom"/>
</dbReference>
<dbReference type="AlphaFoldDB" id="A1CVG4"/>
<evidence type="ECO:0000313" key="8">
    <source>
        <dbReference type="Proteomes" id="UP000006702"/>
    </source>
</evidence>
<dbReference type="InterPro" id="IPR038220">
    <property type="entry name" value="PHOX_C_sf"/>
</dbReference>
<gene>
    <name evidence="7" type="ORF">NFIA_045600</name>
</gene>
<dbReference type="OMA" id="VMYIGEL"/>
<name>A1CVG4_NEOFI</name>
<reference evidence="8" key="1">
    <citation type="journal article" date="2008" name="PLoS Genet.">
        <title>Genomic islands in the pathogenic filamentous fungus Aspergillus fumigatus.</title>
        <authorList>
            <person name="Fedorova N.D."/>
            <person name="Khaldi N."/>
            <person name="Joardar V.S."/>
            <person name="Maiti R."/>
            <person name="Amedeo P."/>
            <person name="Anderson M.J."/>
            <person name="Crabtree J."/>
            <person name="Silva J.C."/>
            <person name="Badger J.H."/>
            <person name="Albarraq A."/>
            <person name="Angiuoli S."/>
            <person name="Bussey H."/>
            <person name="Bowyer P."/>
            <person name="Cotty P.J."/>
            <person name="Dyer P.S."/>
            <person name="Egan A."/>
            <person name="Galens K."/>
            <person name="Fraser-Liggett C.M."/>
            <person name="Haas B.J."/>
            <person name="Inman J.M."/>
            <person name="Kent R."/>
            <person name="Lemieux S."/>
            <person name="Malavazi I."/>
            <person name="Orvis J."/>
            <person name="Roemer T."/>
            <person name="Ronning C.M."/>
            <person name="Sundaram J.P."/>
            <person name="Sutton G."/>
            <person name="Turner G."/>
            <person name="Venter J.C."/>
            <person name="White O.R."/>
            <person name="Whitty B.R."/>
            <person name="Youngman P."/>
            <person name="Wolfe K.H."/>
            <person name="Goldman G.H."/>
            <person name="Wortman J.R."/>
            <person name="Jiang B."/>
            <person name="Denning D.W."/>
            <person name="Nierman W.C."/>
        </authorList>
    </citation>
    <scope>NUCLEOTIDE SEQUENCE [LARGE SCALE GENOMIC DNA]</scope>
    <source>
        <strain evidence="8">ATCC 1020 / DSM 3700 / CBS 544.65 / FGSC A1164 / JCM 1740 / NRRL 181 / WB 181</strain>
    </source>
</reference>
<evidence type="ECO:0000256" key="1">
    <source>
        <dbReference type="ARBA" id="ARBA00007801"/>
    </source>
</evidence>
<evidence type="ECO:0000256" key="4">
    <source>
        <dbReference type="ARBA" id="ARBA00023002"/>
    </source>
</evidence>
<evidence type="ECO:0000259" key="5">
    <source>
        <dbReference type="Pfam" id="PF01494"/>
    </source>
</evidence>
<dbReference type="SUPFAM" id="SSF54373">
    <property type="entry name" value="FAD-linked reductases, C-terminal domain"/>
    <property type="match status" value="1"/>
</dbReference>
<evidence type="ECO:0000256" key="3">
    <source>
        <dbReference type="ARBA" id="ARBA00022827"/>
    </source>
</evidence>
<dbReference type="Gene3D" id="3.30.9.10">
    <property type="entry name" value="D-Amino Acid Oxidase, subunit A, domain 2"/>
    <property type="match status" value="2"/>
</dbReference>
<evidence type="ECO:0000256" key="2">
    <source>
        <dbReference type="ARBA" id="ARBA00022630"/>
    </source>
</evidence>
<keyword evidence="4" id="KW-0560">Oxidoreductase</keyword>
<feature type="domain" description="Phenol hydroxylase-like C-terminal dimerisation" evidence="6">
    <location>
        <begin position="382"/>
        <end position="552"/>
    </location>
</feature>
<dbReference type="RefSeq" id="XP_001267638.1">
    <property type="nucleotide sequence ID" value="XM_001267637.1"/>
</dbReference>
<organism evidence="7 8">
    <name type="scientific">Neosartorya fischeri (strain ATCC 1020 / DSM 3700 / CBS 544.65 / FGSC A1164 / JCM 1740 / NRRL 181 / WB 181)</name>
    <name type="common">Aspergillus fischerianus</name>
    <dbReference type="NCBI Taxonomy" id="331117"/>
    <lineage>
        <taxon>Eukaryota</taxon>
        <taxon>Fungi</taxon>
        <taxon>Dikarya</taxon>
        <taxon>Ascomycota</taxon>
        <taxon>Pezizomycotina</taxon>
        <taxon>Eurotiomycetes</taxon>
        <taxon>Eurotiomycetidae</taxon>
        <taxon>Eurotiales</taxon>
        <taxon>Aspergillaceae</taxon>
        <taxon>Aspergillus</taxon>
        <taxon>Aspergillus subgen. Fumigati</taxon>
    </lineage>
</organism>
<feature type="domain" description="FAD-binding" evidence="5">
    <location>
        <begin position="15"/>
        <end position="344"/>
    </location>
</feature>
<dbReference type="CDD" id="cd02979">
    <property type="entry name" value="PHOX_C"/>
    <property type="match status" value="1"/>
</dbReference>
<dbReference type="GO" id="GO:0071949">
    <property type="term" value="F:FAD binding"/>
    <property type="evidence" value="ECO:0007669"/>
    <property type="project" value="InterPro"/>
</dbReference>
<dbReference type="HOGENOM" id="CLU_009665_9_2_1"/>
<dbReference type="Gene3D" id="3.50.50.60">
    <property type="entry name" value="FAD/NAD(P)-binding domain"/>
    <property type="match status" value="2"/>
</dbReference>
<keyword evidence="3" id="KW-0274">FAD</keyword>
<dbReference type="eggNOG" id="KOG3855">
    <property type="taxonomic scope" value="Eukaryota"/>
</dbReference>